<sequence>MDQNHESHDFHYATDDRDESNNYQWSSEESDSSCDDDNQPPNDDSDTIAAILNRLFVLGDKLQVFVGAKQINGTGVFISATNNVLIWADNNGDVIFQHIGGGLGVRKVGSGKNKDNSKKTKHSKEKDKNDCHSKGGHTLERTKIHQDFGSQDEITNIESETTNLVEIADEQEASLEITLLDHPIEKHNENQDELAGEAPNTGWMH</sequence>
<evidence type="ECO:0000313" key="2">
    <source>
        <dbReference type="EMBL" id="KIL50036.1"/>
    </source>
</evidence>
<dbReference type="Proteomes" id="UP000031938">
    <property type="component" value="Unassembled WGS sequence"/>
</dbReference>
<feature type="compositionally biased region" description="Basic and acidic residues" evidence="1">
    <location>
        <begin position="112"/>
        <end position="139"/>
    </location>
</feature>
<name>A0A0C2W0A2_9BACL</name>
<evidence type="ECO:0000313" key="3">
    <source>
        <dbReference type="Proteomes" id="UP000031938"/>
    </source>
</evidence>
<accession>A0A0C2W0A2</accession>
<dbReference type="AlphaFoldDB" id="A0A0C2W0A2"/>
<keyword evidence="3" id="KW-1185">Reference proteome</keyword>
<feature type="region of interest" description="Disordered" evidence="1">
    <location>
        <begin position="106"/>
        <end position="139"/>
    </location>
</feature>
<protein>
    <submittedName>
        <fullName evidence="2">Uncharacterized protein</fullName>
    </submittedName>
</protein>
<gene>
    <name evidence="2" type="ORF">KP78_15040</name>
</gene>
<dbReference type="EMBL" id="JXRP01000009">
    <property type="protein sequence ID" value="KIL50036.1"/>
    <property type="molecule type" value="Genomic_DNA"/>
</dbReference>
<dbReference type="OrthoDB" id="2868838at2"/>
<proteinExistence type="predicted"/>
<dbReference type="PATRIC" id="fig|889306.3.peg.1515"/>
<reference evidence="2 3" key="1">
    <citation type="submission" date="2015-01" db="EMBL/GenBank/DDBJ databases">
        <title>Genome sequencing of Jeotgalibacillus soli.</title>
        <authorList>
            <person name="Goh K.M."/>
            <person name="Chan K.-G."/>
            <person name="Yaakop A.S."/>
            <person name="Ee R."/>
            <person name="Gan H.M."/>
            <person name="Chan C.S."/>
        </authorList>
    </citation>
    <scope>NUCLEOTIDE SEQUENCE [LARGE SCALE GENOMIC DNA]</scope>
    <source>
        <strain evidence="2 3">P9</strain>
    </source>
</reference>
<feature type="region of interest" description="Disordered" evidence="1">
    <location>
        <begin position="1"/>
        <end position="46"/>
    </location>
</feature>
<feature type="compositionally biased region" description="Acidic residues" evidence="1">
    <location>
        <begin position="28"/>
        <end position="46"/>
    </location>
</feature>
<organism evidence="2 3">
    <name type="scientific">Jeotgalibacillus soli</name>
    <dbReference type="NCBI Taxonomy" id="889306"/>
    <lineage>
        <taxon>Bacteria</taxon>
        <taxon>Bacillati</taxon>
        <taxon>Bacillota</taxon>
        <taxon>Bacilli</taxon>
        <taxon>Bacillales</taxon>
        <taxon>Caryophanaceae</taxon>
        <taxon>Jeotgalibacillus</taxon>
    </lineage>
</organism>
<comment type="caution">
    <text evidence="2">The sequence shown here is derived from an EMBL/GenBank/DDBJ whole genome shotgun (WGS) entry which is preliminary data.</text>
</comment>
<feature type="compositionally biased region" description="Basic and acidic residues" evidence="1">
    <location>
        <begin position="1"/>
        <end position="15"/>
    </location>
</feature>
<dbReference type="RefSeq" id="WP_041087384.1">
    <property type="nucleotide sequence ID" value="NZ_JXRP01000009.1"/>
</dbReference>
<evidence type="ECO:0000256" key="1">
    <source>
        <dbReference type="SAM" id="MobiDB-lite"/>
    </source>
</evidence>
<dbReference type="STRING" id="889306.KP78_15040"/>